<dbReference type="PRINTS" id="PR00069">
    <property type="entry name" value="ALDKETRDTASE"/>
</dbReference>
<dbReference type="Pfam" id="PF00248">
    <property type="entry name" value="Aldo_ket_red"/>
    <property type="match status" value="1"/>
</dbReference>
<gene>
    <name evidence="2" type="ORF">ACFFMS_05360</name>
</gene>
<dbReference type="RefSeq" id="WP_379948217.1">
    <property type="nucleotide sequence ID" value="NZ_JBHMAF010000019.1"/>
</dbReference>
<comment type="caution">
    <text evidence="2">The sequence shown here is derived from an EMBL/GenBank/DDBJ whole genome shotgun (WGS) entry which is preliminary data.</text>
</comment>
<dbReference type="Proteomes" id="UP001589609">
    <property type="component" value="Unassembled WGS sequence"/>
</dbReference>
<feature type="domain" description="NADP-dependent oxidoreductase" evidence="1">
    <location>
        <begin position="17"/>
        <end position="314"/>
    </location>
</feature>
<evidence type="ECO:0000313" key="3">
    <source>
        <dbReference type="Proteomes" id="UP001589609"/>
    </source>
</evidence>
<name>A0ABV5WBJ6_9BACI</name>
<dbReference type="PANTHER" id="PTHR43364">
    <property type="entry name" value="NADH-SPECIFIC METHYLGLYOXAL REDUCTASE-RELATED"/>
    <property type="match status" value="1"/>
</dbReference>
<keyword evidence="3" id="KW-1185">Reference proteome</keyword>
<dbReference type="EMBL" id="JBHMAF010000019">
    <property type="protein sequence ID" value="MFB9757965.1"/>
    <property type="molecule type" value="Genomic_DNA"/>
</dbReference>
<dbReference type="SUPFAM" id="SSF51430">
    <property type="entry name" value="NAD(P)-linked oxidoreductase"/>
    <property type="match status" value="1"/>
</dbReference>
<protein>
    <submittedName>
        <fullName evidence="2">Aldo/keto reductase family oxidoreductase</fullName>
        <ecNumber evidence="2">1.-.-.-</ecNumber>
    </submittedName>
</protein>
<keyword evidence="2" id="KW-0560">Oxidoreductase</keyword>
<dbReference type="InterPro" id="IPR020471">
    <property type="entry name" value="AKR"/>
</dbReference>
<evidence type="ECO:0000313" key="2">
    <source>
        <dbReference type="EMBL" id="MFB9757965.1"/>
    </source>
</evidence>
<evidence type="ECO:0000259" key="1">
    <source>
        <dbReference type="Pfam" id="PF00248"/>
    </source>
</evidence>
<proteinExistence type="predicted"/>
<dbReference type="InterPro" id="IPR036812">
    <property type="entry name" value="NAD(P)_OxRdtase_dom_sf"/>
</dbReference>
<sequence>MLKALPLHDHGLKASNLILGCMGFGGGWNRNPIGIEHIKQAHEAVEAALESGINMFDHADIYAFGKAETVFGQVLKEKPALRENIIIQSKLGIRFADEEIGVPTRYDFSKSYMLESVDGILSRLGIDYLDTLLLHRPDALMNAREVGEVFHQLKESGKVRYFGVSNMSAGQIRLLQRYCDEKLVVNQLEISLKKIGWLETGVHVNQLAARDNVFPEGTLEYCQLENIQLQAWGSLAQGLYSGRNLENESDAVKKTASLVHQLAEEKQTSKEAIVLAWLMRHPAAIQPIIGTIDPSRIQACAEAEQVKLSRDEWYTLYVSSRGVSLP</sequence>
<dbReference type="EC" id="1.-.-.-" evidence="2"/>
<accession>A0ABV5WBJ6</accession>
<organism evidence="2 3">
    <name type="scientific">Ectobacillus funiculus</name>
    <dbReference type="NCBI Taxonomy" id="137993"/>
    <lineage>
        <taxon>Bacteria</taxon>
        <taxon>Bacillati</taxon>
        <taxon>Bacillota</taxon>
        <taxon>Bacilli</taxon>
        <taxon>Bacillales</taxon>
        <taxon>Bacillaceae</taxon>
        <taxon>Ectobacillus</taxon>
    </lineage>
</organism>
<reference evidence="2 3" key="1">
    <citation type="submission" date="2024-09" db="EMBL/GenBank/DDBJ databases">
        <authorList>
            <person name="Sun Q."/>
            <person name="Mori K."/>
        </authorList>
    </citation>
    <scope>NUCLEOTIDE SEQUENCE [LARGE SCALE GENOMIC DNA]</scope>
    <source>
        <strain evidence="2 3">JCM 11201</strain>
    </source>
</reference>
<dbReference type="InterPro" id="IPR050523">
    <property type="entry name" value="AKR_Detox_Biosynth"/>
</dbReference>
<dbReference type="PANTHER" id="PTHR43364:SF1">
    <property type="entry name" value="OXIDOREDUCTASE YDHF"/>
    <property type="match status" value="1"/>
</dbReference>
<dbReference type="CDD" id="cd19092">
    <property type="entry name" value="AKR_BsYcsN_EcYdhF-like"/>
    <property type="match status" value="1"/>
</dbReference>
<dbReference type="InterPro" id="IPR023210">
    <property type="entry name" value="NADP_OxRdtase_dom"/>
</dbReference>
<dbReference type="GO" id="GO:0016491">
    <property type="term" value="F:oxidoreductase activity"/>
    <property type="evidence" value="ECO:0007669"/>
    <property type="project" value="UniProtKB-KW"/>
</dbReference>
<dbReference type="Gene3D" id="3.20.20.100">
    <property type="entry name" value="NADP-dependent oxidoreductase domain"/>
    <property type="match status" value="1"/>
</dbReference>